<dbReference type="AlphaFoldDB" id="A0A918C344"/>
<keyword evidence="3" id="KW-1185">Reference proteome</keyword>
<evidence type="ECO:0000313" key="2">
    <source>
        <dbReference type="EMBL" id="GGR03282.1"/>
    </source>
</evidence>
<evidence type="ECO:0000313" key="3">
    <source>
        <dbReference type="Proteomes" id="UP000656732"/>
    </source>
</evidence>
<evidence type="ECO:0000256" key="1">
    <source>
        <dbReference type="SAM" id="MobiDB-lite"/>
    </source>
</evidence>
<gene>
    <name evidence="2" type="ORF">GCM10010280_59110</name>
</gene>
<feature type="region of interest" description="Disordered" evidence="1">
    <location>
        <begin position="1"/>
        <end position="30"/>
    </location>
</feature>
<accession>A0A918C344</accession>
<sequence length="85" mass="9417">MEPQGRNAPGVTTRRSSLTGRLPPSAVSSRSVPVMVSAKRAPRRAFMYGALPLRKVRVTCRVTQPQEKTAEVTMSRESVAQWLIH</sequence>
<name>A0A918C344_9ACTN</name>
<protein>
    <submittedName>
        <fullName evidence="2">Uncharacterized protein</fullName>
    </submittedName>
</protein>
<reference evidence="2" key="2">
    <citation type="submission" date="2020-09" db="EMBL/GenBank/DDBJ databases">
        <authorList>
            <person name="Sun Q."/>
            <person name="Ohkuma M."/>
        </authorList>
    </citation>
    <scope>NUCLEOTIDE SEQUENCE</scope>
    <source>
        <strain evidence="2">JCM 4403</strain>
    </source>
</reference>
<dbReference type="EMBL" id="BMTU01000016">
    <property type="protein sequence ID" value="GGR03282.1"/>
    <property type="molecule type" value="Genomic_DNA"/>
</dbReference>
<dbReference type="Proteomes" id="UP000656732">
    <property type="component" value="Unassembled WGS sequence"/>
</dbReference>
<proteinExistence type="predicted"/>
<organism evidence="2 3">
    <name type="scientific">Streptomyces pilosus</name>
    <dbReference type="NCBI Taxonomy" id="28893"/>
    <lineage>
        <taxon>Bacteria</taxon>
        <taxon>Bacillati</taxon>
        <taxon>Actinomycetota</taxon>
        <taxon>Actinomycetes</taxon>
        <taxon>Kitasatosporales</taxon>
        <taxon>Streptomycetaceae</taxon>
        <taxon>Streptomyces</taxon>
    </lineage>
</organism>
<comment type="caution">
    <text evidence="2">The sequence shown here is derived from an EMBL/GenBank/DDBJ whole genome shotgun (WGS) entry which is preliminary data.</text>
</comment>
<reference evidence="2" key="1">
    <citation type="journal article" date="2014" name="Int. J. Syst. Evol. Microbiol.">
        <title>Complete genome sequence of Corynebacterium casei LMG S-19264T (=DSM 44701T), isolated from a smear-ripened cheese.</title>
        <authorList>
            <consortium name="US DOE Joint Genome Institute (JGI-PGF)"/>
            <person name="Walter F."/>
            <person name="Albersmeier A."/>
            <person name="Kalinowski J."/>
            <person name="Ruckert C."/>
        </authorList>
    </citation>
    <scope>NUCLEOTIDE SEQUENCE</scope>
    <source>
        <strain evidence="2">JCM 4403</strain>
    </source>
</reference>